<reference evidence="2" key="1">
    <citation type="submission" date="2021-01" db="EMBL/GenBank/DDBJ databases">
        <title>Whole genome shotgun sequence of Planosporangium mesophilum NBRC 109066.</title>
        <authorList>
            <person name="Komaki H."/>
            <person name="Tamura T."/>
        </authorList>
    </citation>
    <scope>NUCLEOTIDE SEQUENCE</scope>
    <source>
        <strain evidence="2">NBRC 109066</strain>
    </source>
</reference>
<dbReference type="PANTHER" id="PTHR43190">
    <property type="entry name" value="N-ACETYL-D-GLUCOSAMINE KINASE"/>
    <property type="match status" value="1"/>
</dbReference>
<dbReference type="AlphaFoldDB" id="A0A8J3TDY6"/>
<comment type="caution">
    <text evidence="2">The sequence shown here is derived from an EMBL/GenBank/DDBJ whole genome shotgun (WGS) entry which is preliminary data.</text>
</comment>
<evidence type="ECO:0000259" key="1">
    <source>
        <dbReference type="Pfam" id="PF01869"/>
    </source>
</evidence>
<dbReference type="EMBL" id="BOON01000031">
    <property type="protein sequence ID" value="GII23746.1"/>
    <property type="molecule type" value="Genomic_DNA"/>
</dbReference>
<dbReference type="PANTHER" id="PTHR43190:SF3">
    <property type="entry name" value="N-ACETYL-D-GLUCOSAMINE KINASE"/>
    <property type="match status" value="1"/>
</dbReference>
<evidence type="ECO:0000313" key="3">
    <source>
        <dbReference type="Proteomes" id="UP000599074"/>
    </source>
</evidence>
<gene>
    <name evidence="2" type="ORF">Pme01_33430</name>
</gene>
<protein>
    <submittedName>
        <fullName evidence="2">N-acetylglucosamine kinase</fullName>
    </submittedName>
</protein>
<dbReference type="Pfam" id="PF01869">
    <property type="entry name" value="BcrAD_BadFG"/>
    <property type="match status" value="1"/>
</dbReference>
<sequence>MRGTTRGGSARASLVLGVDADSGLVEAVLATADGVPVGAGRSGSANPTALPLAEVVEHLRAAVTHALTGFDPGEVDGVVVGAAGVLRFSRGASAATLAQVWAAAGLTCPIRIVADAVAAFAAGTPARAGSVLIAGAGSIAARIDGEEVTDRIDGNGWLVGDDGSGFWIGRQAVRAVFAALDRRGEQTLLRHAVLAALTGHDDVPAEVGEQVELLRDAVYDGPPIALAALAPLVPAAAEAGDRVAQRIVDRAVTLLVETATALAGDDDPGEPLVLAGSLLGRTGLIGREVGRRLAGHHGGQPLHAERPAGGAAWLAAKRLNPGLDVDAHTRLTAPAPVVRP</sequence>
<dbReference type="Proteomes" id="UP000599074">
    <property type="component" value="Unassembled WGS sequence"/>
</dbReference>
<dbReference type="SUPFAM" id="SSF53067">
    <property type="entry name" value="Actin-like ATPase domain"/>
    <property type="match status" value="2"/>
</dbReference>
<keyword evidence="2" id="KW-0418">Kinase</keyword>
<organism evidence="2 3">
    <name type="scientific">Planosporangium mesophilum</name>
    <dbReference type="NCBI Taxonomy" id="689768"/>
    <lineage>
        <taxon>Bacteria</taxon>
        <taxon>Bacillati</taxon>
        <taxon>Actinomycetota</taxon>
        <taxon>Actinomycetes</taxon>
        <taxon>Micromonosporales</taxon>
        <taxon>Micromonosporaceae</taxon>
        <taxon>Planosporangium</taxon>
    </lineage>
</organism>
<dbReference type="InterPro" id="IPR002731">
    <property type="entry name" value="ATPase_BadF"/>
</dbReference>
<evidence type="ECO:0000313" key="2">
    <source>
        <dbReference type="EMBL" id="GII23746.1"/>
    </source>
</evidence>
<dbReference type="RefSeq" id="WP_168114241.1">
    <property type="nucleotide sequence ID" value="NZ_BOON01000031.1"/>
</dbReference>
<keyword evidence="2" id="KW-0808">Transferase</keyword>
<name>A0A8J3TDY6_9ACTN</name>
<dbReference type="GO" id="GO:0016301">
    <property type="term" value="F:kinase activity"/>
    <property type="evidence" value="ECO:0007669"/>
    <property type="project" value="UniProtKB-KW"/>
</dbReference>
<keyword evidence="3" id="KW-1185">Reference proteome</keyword>
<proteinExistence type="predicted"/>
<accession>A0A8J3TDY6</accession>
<feature type="domain" description="ATPase BadF/BadG/BcrA/BcrD type" evidence="1">
    <location>
        <begin position="16"/>
        <end position="285"/>
    </location>
</feature>
<dbReference type="InterPro" id="IPR052519">
    <property type="entry name" value="Euk-type_GlcNAc_Kinase"/>
</dbReference>
<dbReference type="Gene3D" id="3.30.420.40">
    <property type="match status" value="2"/>
</dbReference>
<dbReference type="InterPro" id="IPR043129">
    <property type="entry name" value="ATPase_NBD"/>
</dbReference>